<dbReference type="WBParaSite" id="HPBE_0001021101-mRNA-1">
    <property type="protein sequence ID" value="HPBE_0001021101-mRNA-1"/>
    <property type="gene ID" value="HPBE_0001021101"/>
</dbReference>
<protein>
    <submittedName>
        <fullName evidence="4">Claspin</fullName>
    </submittedName>
</protein>
<dbReference type="OrthoDB" id="5859781at2759"/>
<dbReference type="EMBL" id="UZAH01026684">
    <property type="protein sequence ID" value="VDO84148.1"/>
    <property type="molecule type" value="Genomic_DNA"/>
</dbReference>
<dbReference type="Proteomes" id="UP000050761">
    <property type="component" value="Unassembled WGS sequence"/>
</dbReference>
<feature type="compositionally biased region" description="Basic and acidic residues" evidence="1">
    <location>
        <begin position="173"/>
        <end position="196"/>
    </location>
</feature>
<feature type="compositionally biased region" description="Acidic residues" evidence="1">
    <location>
        <begin position="158"/>
        <end position="172"/>
    </location>
</feature>
<organism evidence="2">
    <name type="scientific">Heligmosomoides polygyrus</name>
    <name type="common">Parasitic roundworm</name>
    <dbReference type="NCBI Taxonomy" id="6339"/>
    <lineage>
        <taxon>Eukaryota</taxon>
        <taxon>Metazoa</taxon>
        <taxon>Ecdysozoa</taxon>
        <taxon>Nematoda</taxon>
        <taxon>Chromadorea</taxon>
        <taxon>Rhabditida</taxon>
        <taxon>Rhabditina</taxon>
        <taxon>Rhabditomorpha</taxon>
        <taxon>Strongyloidea</taxon>
        <taxon>Heligmosomidae</taxon>
        <taxon>Heligmosomoides</taxon>
    </lineage>
</organism>
<feature type="region of interest" description="Disordered" evidence="1">
    <location>
        <begin position="158"/>
        <end position="245"/>
    </location>
</feature>
<evidence type="ECO:0000313" key="4">
    <source>
        <dbReference type="WBParaSite" id="HPBE_0001021101-mRNA-1"/>
    </source>
</evidence>
<name>A0A3P8C7G8_HELPZ</name>
<sequence length="504" mass="55555">MEADAVVDDGASQTSTTSASSTALQYSVDDLRENSTTLNSAPVDETVRSEGKMARLRRRLALANLQIPKLAANHNSLVDLRTEEDKLGDISWLKKKFPLIETDVPSSEIVVPQVPNAPPSLAAQRRLKQTLERKLAERRRAGQARRKELYLEDNEGLLECDDGADDDEEEELEKDRSKKKDKLRAGSDVDSDHDYSGDDEEEQDNSDSEGSDNGKCIEEDEEKVNKFNRTYKSPKSGAADDLPESVDLFDGASTAGSTIKDSQLLHESLNLMLPEDGDTESATGMTQPQFPNSLSQWFGERTVGESSDEAHPSIQAPGIRLTPEFVNIGTFSDMDPFKDSCEDDMLMLCSGRFDDSQNLAPPPKRLDSDAESSRDGTDPEVTVVKKKRALIQSDEEDEPGVDLELGEGSTNKDLLEEFHVNVGAGTEEPLTLHRTIVDSDSEDSSKSDSEAHPCDDVEEDEDDLLKEDNEEEEVKEDEGEAEGEDLFFCIIIATIAIFIDSSLP</sequence>
<feature type="region of interest" description="Disordered" evidence="1">
    <location>
        <begin position="274"/>
        <end position="293"/>
    </location>
</feature>
<feature type="compositionally biased region" description="Acidic residues" evidence="1">
    <location>
        <begin position="456"/>
        <end position="481"/>
    </location>
</feature>
<feature type="compositionally biased region" description="Low complexity" evidence="1">
    <location>
        <begin position="11"/>
        <end position="23"/>
    </location>
</feature>
<feature type="compositionally biased region" description="Acidic residues" evidence="1">
    <location>
        <begin position="393"/>
        <end position="405"/>
    </location>
</feature>
<feature type="region of interest" description="Disordered" evidence="1">
    <location>
        <begin position="352"/>
        <end position="481"/>
    </location>
</feature>
<accession>A0A3P8C7G8</accession>
<gene>
    <name evidence="2" type="ORF">HPBE_LOCUS10212</name>
</gene>
<proteinExistence type="predicted"/>
<feature type="region of interest" description="Disordered" evidence="1">
    <location>
        <begin position="1"/>
        <end position="50"/>
    </location>
</feature>
<keyword evidence="3" id="KW-1185">Reference proteome</keyword>
<evidence type="ECO:0000256" key="1">
    <source>
        <dbReference type="SAM" id="MobiDB-lite"/>
    </source>
</evidence>
<evidence type="ECO:0000313" key="3">
    <source>
        <dbReference type="Proteomes" id="UP000050761"/>
    </source>
</evidence>
<reference evidence="2 3" key="1">
    <citation type="submission" date="2018-11" db="EMBL/GenBank/DDBJ databases">
        <authorList>
            <consortium name="Pathogen Informatics"/>
        </authorList>
    </citation>
    <scope>NUCLEOTIDE SEQUENCE [LARGE SCALE GENOMIC DNA]</scope>
</reference>
<feature type="compositionally biased region" description="Basic and acidic residues" evidence="1">
    <location>
        <begin position="364"/>
        <end position="377"/>
    </location>
</feature>
<evidence type="ECO:0000313" key="2">
    <source>
        <dbReference type="EMBL" id="VDO84148.1"/>
    </source>
</evidence>
<reference evidence="4" key="2">
    <citation type="submission" date="2019-09" db="UniProtKB">
        <authorList>
            <consortium name="WormBaseParasite"/>
        </authorList>
    </citation>
    <scope>IDENTIFICATION</scope>
</reference>
<dbReference type="AlphaFoldDB" id="A0A3P8C7G8"/>
<feature type="compositionally biased region" description="Basic and acidic residues" evidence="1">
    <location>
        <begin position="443"/>
        <end position="455"/>
    </location>
</feature>
<feature type="compositionally biased region" description="Acidic residues" evidence="1">
    <location>
        <begin position="197"/>
        <end position="210"/>
    </location>
</feature>
<feature type="compositionally biased region" description="Polar residues" evidence="1">
    <location>
        <begin position="280"/>
        <end position="293"/>
    </location>
</feature>